<dbReference type="GO" id="GO:0016567">
    <property type="term" value="P:protein ubiquitination"/>
    <property type="evidence" value="ECO:0007669"/>
    <property type="project" value="InterPro"/>
</dbReference>
<dbReference type="Pfam" id="PF15802">
    <property type="entry name" value="DCAF17"/>
    <property type="match status" value="2"/>
</dbReference>
<reference evidence="1" key="1">
    <citation type="submission" date="2025-08" db="UniProtKB">
        <authorList>
            <consortium name="Ensembl"/>
        </authorList>
    </citation>
    <scope>IDENTIFICATION</scope>
</reference>
<dbReference type="InterPro" id="IPR031620">
    <property type="entry name" value="DCAF17"/>
</dbReference>
<dbReference type="Proteomes" id="UP000694417">
    <property type="component" value="Unplaced"/>
</dbReference>
<dbReference type="AlphaFoldDB" id="A0A8D2HCV0"/>
<evidence type="ECO:0000313" key="1">
    <source>
        <dbReference type="Ensembl" id="ENSUPAP00010012639.1"/>
    </source>
</evidence>
<accession>A0A8D2HCV0</accession>
<keyword evidence="2" id="KW-1185">Reference proteome</keyword>
<dbReference type="GeneTree" id="ENSGT00390000012728"/>
<organism evidence="1 2">
    <name type="scientific">Urocitellus parryii</name>
    <name type="common">Arctic ground squirrel</name>
    <name type="synonym">Spermophilus parryii</name>
    <dbReference type="NCBI Taxonomy" id="9999"/>
    <lineage>
        <taxon>Eukaryota</taxon>
        <taxon>Metazoa</taxon>
        <taxon>Chordata</taxon>
        <taxon>Craniata</taxon>
        <taxon>Vertebrata</taxon>
        <taxon>Euteleostomi</taxon>
        <taxon>Mammalia</taxon>
        <taxon>Eutheria</taxon>
        <taxon>Euarchontoglires</taxon>
        <taxon>Glires</taxon>
        <taxon>Rodentia</taxon>
        <taxon>Sciuromorpha</taxon>
        <taxon>Sciuridae</taxon>
        <taxon>Xerinae</taxon>
        <taxon>Marmotini</taxon>
        <taxon>Urocitellus</taxon>
    </lineage>
</organism>
<reference evidence="1" key="2">
    <citation type="submission" date="2025-09" db="UniProtKB">
        <authorList>
            <consortium name="Ensembl"/>
        </authorList>
    </citation>
    <scope>IDENTIFICATION</scope>
</reference>
<proteinExistence type="predicted"/>
<evidence type="ECO:0000313" key="2">
    <source>
        <dbReference type="Proteomes" id="UP000694417"/>
    </source>
</evidence>
<dbReference type="GO" id="GO:0005654">
    <property type="term" value="C:nucleoplasm"/>
    <property type="evidence" value="ECO:0007669"/>
    <property type="project" value="Ensembl"/>
</dbReference>
<dbReference type="PANTHER" id="PTHR14815">
    <property type="entry name" value="DDB1- AND CUL4-ASSOCIATED FACTOR 17"/>
    <property type="match status" value="1"/>
</dbReference>
<dbReference type="GO" id="GO:0001675">
    <property type="term" value="P:acrosome assembly"/>
    <property type="evidence" value="ECO:0007669"/>
    <property type="project" value="Ensembl"/>
</dbReference>
<protein>
    <submittedName>
        <fullName evidence="1">DDB1 and CUL4 associated factor 17</fullName>
    </submittedName>
</protein>
<dbReference type="GO" id="GO:0000902">
    <property type="term" value="P:cell morphogenesis"/>
    <property type="evidence" value="ECO:0007669"/>
    <property type="project" value="Ensembl"/>
</dbReference>
<dbReference type="GO" id="GO:0080008">
    <property type="term" value="C:Cul4-RING E3 ubiquitin ligase complex"/>
    <property type="evidence" value="ECO:0007669"/>
    <property type="project" value="Ensembl"/>
</dbReference>
<sequence length="444" mass="50793">MGPTRKPNVCRRLSRRALGFFARDAGVVQRTNLGILRELVCQESTKFKNVWTTHSKSPIAYERGRIYFDNYRCCVSSVASEPKKLYEMPKCSKSEKIEDALLWECPVVRFKNWLLVRTHFLFNYNINFLTIRYNIFGNVTDATLSHGILIVMYSSGLVRLYSFQAITEQFMQQKLDLGCACRWGGTTGTVGEAPFGIPCNIKITDSPPLLFEVSSLENAFQIGGHPWHYIITPNKKKQKGVFHICALKDNSLAKNGIQEMECCSLESDWIYFHPDASGRIIHVGPNQIKVLKLNEIENNSSQHQISEDFVILANRENKNENLVTVTASGRVVKKSFNLLDDDPEQETFKIVDYEDELDLLSVVAVTQIDAEGKAHLDFHCNEYGTLLKSIPLVESWDVTYSHEVYFDRDLVLHIEQKPNRVFSCYVYQMVCDPAEEEEILKKSC</sequence>
<dbReference type="GO" id="GO:0005829">
    <property type="term" value="C:cytosol"/>
    <property type="evidence" value="ECO:0007669"/>
    <property type="project" value="Ensembl"/>
</dbReference>
<gene>
    <name evidence="1" type="primary">DCAF17</name>
</gene>
<dbReference type="Ensembl" id="ENSUPAT00010014504.1">
    <property type="protein sequence ID" value="ENSUPAP00010012639.1"/>
    <property type="gene ID" value="ENSUPAG00010010203.1"/>
</dbReference>
<dbReference type="PANTHER" id="PTHR14815:SF2">
    <property type="entry name" value="DDB1- AND CUL4-ASSOCIATED FACTOR 17"/>
    <property type="match status" value="1"/>
</dbReference>
<name>A0A8D2HCV0_UROPR</name>